<dbReference type="Gene3D" id="1.10.260.40">
    <property type="entry name" value="lambda repressor-like DNA-binding domains"/>
    <property type="match status" value="1"/>
</dbReference>
<dbReference type="CDD" id="cd00093">
    <property type="entry name" value="HTH_XRE"/>
    <property type="match status" value="1"/>
</dbReference>
<dbReference type="InterPro" id="IPR001387">
    <property type="entry name" value="Cro/C1-type_HTH"/>
</dbReference>
<evidence type="ECO:0000313" key="2">
    <source>
        <dbReference type="EMBL" id="GER71306.1"/>
    </source>
</evidence>
<name>A0A5J4J8Z3_9BACI</name>
<evidence type="ECO:0000259" key="1">
    <source>
        <dbReference type="PROSITE" id="PS50943"/>
    </source>
</evidence>
<dbReference type="EMBL" id="BKZQ01000043">
    <property type="protein sequence ID" value="GER71306.1"/>
    <property type="molecule type" value="Genomic_DNA"/>
</dbReference>
<dbReference type="Pfam" id="PF13443">
    <property type="entry name" value="HTH_26"/>
    <property type="match status" value="1"/>
</dbReference>
<dbReference type="SUPFAM" id="SSF47413">
    <property type="entry name" value="lambda repressor-like DNA-binding domains"/>
    <property type="match status" value="1"/>
</dbReference>
<comment type="caution">
    <text evidence="2">The sequence shown here is derived from an EMBL/GenBank/DDBJ whole genome shotgun (WGS) entry which is preliminary data.</text>
</comment>
<dbReference type="RefSeq" id="WP_151706121.1">
    <property type="nucleotide sequence ID" value="NZ_BKZQ01000043.1"/>
</dbReference>
<organism evidence="2 3">
    <name type="scientific">Weizmannia acidilactici</name>
    <dbReference type="NCBI Taxonomy" id="2607726"/>
    <lineage>
        <taxon>Bacteria</taxon>
        <taxon>Bacillati</taxon>
        <taxon>Bacillota</taxon>
        <taxon>Bacilli</taxon>
        <taxon>Bacillales</taxon>
        <taxon>Bacillaceae</taxon>
        <taxon>Heyndrickxia</taxon>
    </lineage>
</organism>
<gene>
    <name evidence="2" type="ORF">BpJC7_26090</name>
</gene>
<dbReference type="PROSITE" id="PS50943">
    <property type="entry name" value="HTH_CROC1"/>
    <property type="match status" value="1"/>
</dbReference>
<proteinExistence type="predicted"/>
<evidence type="ECO:0000313" key="3">
    <source>
        <dbReference type="Proteomes" id="UP000391919"/>
    </source>
</evidence>
<dbReference type="Proteomes" id="UP000391919">
    <property type="component" value="Unassembled WGS sequence"/>
</dbReference>
<sequence>MKLVVRLDRVLSDRNLTQKELAKMTGLRPASISELYNNQRKSINREHIEKIAEALSITEISELMELKEGGQ</sequence>
<reference evidence="2 3" key="1">
    <citation type="submission" date="2019-09" db="EMBL/GenBank/DDBJ databases">
        <title>Draft genome sequence of Bacillus sp. JC-7.</title>
        <authorList>
            <person name="Tanaka N."/>
            <person name="Shiwa Y."/>
            <person name="Fujita N."/>
            <person name="Tanasupawat S."/>
        </authorList>
    </citation>
    <scope>NUCLEOTIDE SEQUENCE [LARGE SCALE GENOMIC DNA]</scope>
    <source>
        <strain evidence="2 3">JC-7</strain>
    </source>
</reference>
<dbReference type="GO" id="GO:0003677">
    <property type="term" value="F:DNA binding"/>
    <property type="evidence" value="ECO:0007669"/>
    <property type="project" value="InterPro"/>
</dbReference>
<accession>A0A5J4J8Z3</accession>
<dbReference type="AlphaFoldDB" id="A0A5J4J8Z3"/>
<keyword evidence="3" id="KW-1185">Reference proteome</keyword>
<dbReference type="SMART" id="SM00530">
    <property type="entry name" value="HTH_XRE"/>
    <property type="match status" value="1"/>
</dbReference>
<feature type="domain" description="HTH cro/C1-type" evidence="1">
    <location>
        <begin position="14"/>
        <end position="63"/>
    </location>
</feature>
<protein>
    <submittedName>
        <fullName evidence="2">Transcriptional regulator</fullName>
    </submittedName>
</protein>
<dbReference type="InterPro" id="IPR010982">
    <property type="entry name" value="Lambda_DNA-bd_dom_sf"/>
</dbReference>